<protein>
    <submittedName>
        <fullName evidence="1">Uncharacterized protein</fullName>
    </submittedName>
</protein>
<proteinExistence type="predicted"/>
<dbReference type="RefSeq" id="WP_083018326.1">
    <property type="nucleotide sequence ID" value="NZ_AP022584.1"/>
</dbReference>
<evidence type="ECO:0000313" key="1">
    <source>
        <dbReference type="EMBL" id="BBY12103.1"/>
    </source>
</evidence>
<dbReference type="Proteomes" id="UP000466831">
    <property type="component" value="Chromosome"/>
</dbReference>
<dbReference type="EMBL" id="AP022584">
    <property type="protein sequence ID" value="BBY12103.1"/>
    <property type="molecule type" value="Genomic_DNA"/>
</dbReference>
<keyword evidence="2" id="KW-1185">Reference proteome</keyword>
<name>A0ABM7JDY8_9MYCO</name>
<accession>A0ABM7JDY8</accession>
<evidence type="ECO:0000313" key="2">
    <source>
        <dbReference type="Proteomes" id="UP000466831"/>
    </source>
</evidence>
<reference evidence="1 2" key="1">
    <citation type="journal article" date="2019" name="Emerg. Microbes Infect.">
        <title>Comprehensive subspecies identification of 175 nontuberculous mycobacteria species based on 7547 genomic profiles.</title>
        <authorList>
            <person name="Matsumoto Y."/>
            <person name="Kinjo T."/>
            <person name="Motooka D."/>
            <person name="Nabeya D."/>
            <person name="Jung N."/>
            <person name="Uechi K."/>
            <person name="Horii T."/>
            <person name="Iida T."/>
            <person name="Fujita J."/>
            <person name="Nakamura S."/>
        </authorList>
    </citation>
    <scope>NUCLEOTIDE SEQUENCE [LARGE SCALE GENOMIC DNA]</scope>
    <source>
        <strain evidence="1 2">JCM 17324</strain>
    </source>
</reference>
<organism evidence="1 2">
    <name type="scientific">Mycobacterium marseillense</name>
    <dbReference type="NCBI Taxonomy" id="701042"/>
    <lineage>
        <taxon>Bacteria</taxon>
        <taxon>Bacillati</taxon>
        <taxon>Actinomycetota</taxon>
        <taxon>Actinomycetes</taxon>
        <taxon>Mycobacteriales</taxon>
        <taxon>Mycobacteriaceae</taxon>
        <taxon>Mycobacterium</taxon>
        <taxon>Mycobacterium avium complex (MAC)</taxon>
    </lineage>
</organism>
<gene>
    <name evidence="1" type="ORF">MMARJ_28430</name>
</gene>
<sequence length="106" mass="11771">MVSEHYVACTLTASGRAARIAWIGLLNATALDTYQRDGRRIRLKYRPTAAAQARELVRHERECCPSLQFSIEEDDDAVVVIIDAPADFGADADDLFAPRTRPRGQP</sequence>